<evidence type="ECO:0000313" key="18">
    <source>
        <dbReference type="EMBL" id="OGJ01972.1"/>
    </source>
</evidence>
<keyword evidence="7 16" id="KW-0285">Flavoprotein</keyword>
<comment type="pathway">
    <text evidence="4 16">Cell wall biogenesis; peptidoglycan biosynthesis.</text>
</comment>
<organism evidence="18 19">
    <name type="scientific">Candidatus Nomurabacteria bacterium RIFCSPLOWO2_12_FULL_44_11</name>
    <dbReference type="NCBI Taxonomy" id="1801796"/>
    <lineage>
        <taxon>Bacteria</taxon>
        <taxon>Candidatus Nomuraibacteriota</taxon>
    </lineage>
</organism>
<dbReference type="Pfam" id="PF02873">
    <property type="entry name" value="MurB_C"/>
    <property type="match status" value="1"/>
</dbReference>
<keyword evidence="10 16" id="KW-0133">Cell shape</keyword>
<keyword evidence="14 16" id="KW-0961">Cell wall biogenesis/degradation</keyword>
<dbReference type="InterPro" id="IPR011601">
    <property type="entry name" value="MurB_C"/>
</dbReference>
<comment type="subcellular location">
    <subcellularLocation>
        <location evidence="3 16">Cytoplasm</location>
    </subcellularLocation>
</comment>
<dbReference type="EMBL" id="MFVU01000015">
    <property type="protein sequence ID" value="OGJ01972.1"/>
    <property type="molecule type" value="Genomic_DNA"/>
</dbReference>
<name>A0A1F6Y6J8_9BACT</name>
<dbReference type="InterPro" id="IPR036635">
    <property type="entry name" value="MurB_C_sf"/>
</dbReference>
<dbReference type="Gene3D" id="3.30.43.10">
    <property type="entry name" value="Uridine Diphospho-n-acetylenolpyruvylglucosamine Reductase, domain 2"/>
    <property type="match status" value="1"/>
</dbReference>
<evidence type="ECO:0000256" key="12">
    <source>
        <dbReference type="ARBA" id="ARBA00023002"/>
    </source>
</evidence>
<evidence type="ECO:0000256" key="16">
    <source>
        <dbReference type="HAMAP-Rule" id="MF_00037"/>
    </source>
</evidence>
<dbReference type="GO" id="GO:0008762">
    <property type="term" value="F:UDP-N-acetylmuramate dehydrogenase activity"/>
    <property type="evidence" value="ECO:0007669"/>
    <property type="project" value="UniProtKB-UniRule"/>
</dbReference>
<feature type="active site" evidence="16">
    <location>
        <position position="164"/>
    </location>
</feature>
<dbReference type="InterPro" id="IPR016166">
    <property type="entry name" value="FAD-bd_PCMH"/>
</dbReference>
<evidence type="ECO:0000259" key="17">
    <source>
        <dbReference type="PROSITE" id="PS51387"/>
    </source>
</evidence>
<dbReference type="GO" id="GO:0051301">
    <property type="term" value="P:cell division"/>
    <property type="evidence" value="ECO:0007669"/>
    <property type="project" value="UniProtKB-KW"/>
</dbReference>
<dbReference type="InterPro" id="IPR003170">
    <property type="entry name" value="MurB"/>
</dbReference>
<dbReference type="NCBIfam" id="NF000755">
    <property type="entry name" value="PRK00046.1"/>
    <property type="match status" value="1"/>
</dbReference>
<dbReference type="GO" id="GO:0008360">
    <property type="term" value="P:regulation of cell shape"/>
    <property type="evidence" value="ECO:0007669"/>
    <property type="project" value="UniProtKB-KW"/>
</dbReference>
<evidence type="ECO:0000256" key="15">
    <source>
        <dbReference type="ARBA" id="ARBA00048914"/>
    </source>
</evidence>
<dbReference type="PANTHER" id="PTHR21071">
    <property type="entry name" value="UDP-N-ACETYLENOLPYRUVOYLGLUCOSAMINE REDUCTASE"/>
    <property type="match status" value="1"/>
</dbReference>
<dbReference type="SUPFAM" id="SSF56176">
    <property type="entry name" value="FAD-binding/transporter-associated domain-like"/>
    <property type="match status" value="1"/>
</dbReference>
<keyword evidence="5 16" id="KW-0963">Cytoplasm</keyword>
<evidence type="ECO:0000256" key="13">
    <source>
        <dbReference type="ARBA" id="ARBA00023306"/>
    </source>
</evidence>
<evidence type="ECO:0000256" key="4">
    <source>
        <dbReference type="ARBA" id="ARBA00004752"/>
    </source>
</evidence>
<dbReference type="GO" id="GO:0005829">
    <property type="term" value="C:cytosol"/>
    <property type="evidence" value="ECO:0007669"/>
    <property type="project" value="TreeGrafter"/>
</dbReference>
<dbReference type="PANTHER" id="PTHR21071:SF4">
    <property type="entry name" value="UDP-N-ACETYLENOLPYRUVOYLGLUCOSAMINE REDUCTASE"/>
    <property type="match status" value="1"/>
</dbReference>
<dbReference type="Proteomes" id="UP000178645">
    <property type="component" value="Unassembled WGS sequence"/>
</dbReference>
<reference evidence="18 19" key="1">
    <citation type="journal article" date="2016" name="Nat. Commun.">
        <title>Thousands of microbial genomes shed light on interconnected biogeochemical processes in an aquifer system.</title>
        <authorList>
            <person name="Anantharaman K."/>
            <person name="Brown C.T."/>
            <person name="Hug L.A."/>
            <person name="Sharon I."/>
            <person name="Castelle C.J."/>
            <person name="Probst A.J."/>
            <person name="Thomas B.C."/>
            <person name="Singh A."/>
            <person name="Wilkins M.J."/>
            <person name="Karaoz U."/>
            <person name="Brodie E.L."/>
            <person name="Williams K.H."/>
            <person name="Hubbard S.S."/>
            <person name="Banfield J.F."/>
        </authorList>
    </citation>
    <scope>NUCLEOTIDE SEQUENCE [LARGE SCALE GENOMIC DNA]</scope>
</reference>
<evidence type="ECO:0000256" key="11">
    <source>
        <dbReference type="ARBA" id="ARBA00022984"/>
    </source>
</evidence>
<sequence>MTIKKDYDLTKLNTFGISARAKFFAEITNEADLGELFDSKEFKNNKKLFLGGGSNILLLGDFPGIVIVNRLKEITVLDEDEESMQIRAMSGEVWHDLVNFAVERSLWGIENLSFIPGTVGAAPMQNIGAYGAELKNVLESVETIEVKSGHLRTFSMAECQLGYRDSIFKQELKDKYFILAITLRLSKLERKNLSYKVLREYFEKNKLEPKAAKDISEAVTSIRKSKLPDPTIIGNAGSFFKNVFVEEKKLGEFLTLYPDMPYFREGGVHKIPAAWLIEQCGPENGTSWKGYRVGNTGVHKRQALVLVNYGGASGQAVKELAEEIIDSVFKKFGLKLTPEVNLI</sequence>
<comment type="cofactor">
    <cofactor evidence="1 16">
        <name>FAD</name>
        <dbReference type="ChEBI" id="CHEBI:57692"/>
    </cofactor>
</comment>
<protein>
    <recommendedName>
        <fullName evidence="16">UDP-N-acetylenolpyruvoylglucosamine reductase</fullName>
        <ecNumber evidence="16">1.3.1.98</ecNumber>
    </recommendedName>
    <alternativeName>
        <fullName evidence="16">UDP-N-acetylmuramate dehydrogenase</fullName>
    </alternativeName>
</protein>
<gene>
    <name evidence="16" type="primary">murB</name>
    <name evidence="18" type="ORF">A3G53_01645</name>
</gene>
<dbReference type="SUPFAM" id="SSF56194">
    <property type="entry name" value="Uridine diphospho-N-Acetylenolpyruvylglucosamine reductase, MurB, C-terminal domain"/>
    <property type="match status" value="1"/>
</dbReference>
<accession>A0A1F6Y6J8</accession>
<proteinExistence type="inferred from homology"/>
<keyword evidence="13 16" id="KW-0131">Cell cycle</keyword>
<dbReference type="NCBIfam" id="TIGR00179">
    <property type="entry name" value="murB"/>
    <property type="match status" value="1"/>
</dbReference>
<evidence type="ECO:0000256" key="10">
    <source>
        <dbReference type="ARBA" id="ARBA00022960"/>
    </source>
</evidence>
<dbReference type="UniPathway" id="UPA00219"/>
<dbReference type="Gene3D" id="3.30.465.10">
    <property type="match status" value="1"/>
</dbReference>
<comment type="caution">
    <text evidence="18">The sequence shown here is derived from an EMBL/GenBank/DDBJ whole genome shotgun (WGS) entry which is preliminary data.</text>
</comment>
<evidence type="ECO:0000256" key="3">
    <source>
        <dbReference type="ARBA" id="ARBA00004496"/>
    </source>
</evidence>
<dbReference type="HAMAP" id="MF_00037">
    <property type="entry name" value="MurB"/>
    <property type="match status" value="1"/>
</dbReference>
<dbReference type="GO" id="GO:0071949">
    <property type="term" value="F:FAD binding"/>
    <property type="evidence" value="ECO:0007669"/>
    <property type="project" value="InterPro"/>
</dbReference>
<evidence type="ECO:0000256" key="14">
    <source>
        <dbReference type="ARBA" id="ARBA00023316"/>
    </source>
</evidence>
<comment type="catalytic activity">
    <reaction evidence="15 16">
        <text>UDP-N-acetyl-alpha-D-muramate + NADP(+) = UDP-N-acetyl-3-O-(1-carboxyvinyl)-alpha-D-glucosamine + NADPH + H(+)</text>
        <dbReference type="Rhea" id="RHEA:12248"/>
        <dbReference type="ChEBI" id="CHEBI:15378"/>
        <dbReference type="ChEBI" id="CHEBI:57783"/>
        <dbReference type="ChEBI" id="CHEBI:58349"/>
        <dbReference type="ChEBI" id="CHEBI:68483"/>
        <dbReference type="ChEBI" id="CHEBI:70757"/>
        <dbReference type="EC" id="1.3.1.98"/>
    </reaction>
</comment>
<keyword evidence="6 16" id="KW-0132">Cell division</keyword>
<evidence type="ECO:0000256" key="7">
    <source>
        <dbReference type="ARBA" id="ARBA00022630"/>
    </source>
</evidence>
<dbReference type="Gene3D" id="3.90.78.10">
    <property type="entry name" value="UDP-N-acetylenolpyruvoylglucosamine reductase, C-terminal domain"/>
    <property type="match status" value="1"/>
</dbReference>
<dbReference type="Pfam" id="PF01565">
    <property type="entry name" value="FAD_binding_4"/>
    <property type="match status" value="1"/>
</dbReference>
<dbReference type="GO" id="GO:0071555">
    <property type="term" value="P:cell wall organization"/>
    <property type="evidence" value="ECO:0007669"/>
    <property type="project" value="UniProtKB-KW"/>
</dbReference>
<dbReference type="InterPro" id="IPR036318">
    <property type="entry name" value="FAD-bd_PCMH-like_sf"/>
</dbReference>
<dbReference type="PROSITE" id="PS51387">
    <property type="entry name" value="FAD_PCMH"/>
    <property type="match status" value="1"/>
</dbReference>
<comment type="function">
    <text evidence="2 16">Cell wall formation.</text>
</comment>
<evidence type="ECO:0000256" key="8">
    <source>
        <dbReference type="ARBA" id="ARBA00022827"/>
    </source>
</evidence>
<feature type="active site" description="Proton donor" evidence="16">
    <location>
        <position position="238"/>
    </location>
</feature>
<feature type="active site" evidence="16">
    <location>
        <position position="339"/>
    </location>
</feature>
<dbReference type="AlphaFoldDB" id="A0A1F6Y6J8"/>
<evidence type="ECO:0000256" key="5">
    <source>
        <dbReference type="ARBA" id="ARBA00022490"/>
    </source>
</evidence>
<dbReference type="GO" id="GO:0009252">
    <property type="term" value="P:peptidoglycan biosynthetic process"/>
    <property type="evidence" value="ECO:0007669"/>
    <property type="project" value="UniProtKB-UniRule"/>
</dbReference>
<evidence type="ECO:0000256" key="9">
    <source>
        <dbReference type="ARBA" id="ARBA00022857"/>
    </source>
</evidence>
<dbReference type="InterPro" id="IPR016167">
    <property type="entry name" value="FAD-bd_PCMH_sub1"/>
</dbReference>
<evidence type="ECO:0000313" key="19">
    <source>
        <dbReference type="Proteomes" id="UP000178645"/>
    </source>
</evidence>
<dbReference type="EC" id="1.3.1.98" evidence="16"/>
<evidence type="ECO:0000256" key="2">
    <source>
        <dbReference type="ARBA" id="ARBA00003921"/>
    </source>
</evidence>
<evidence type="ECO:0000256" key="1">
    <source>
        <dbReference type="ARBA" id="ARBA00001974"/>
    </source>
</evidence>
<keyword evidence="11 16" id="KW-0573">Peptidoglycan synthesis</keyword>
<keyword evidence="8 16" id="KW-0274">FAD</keyword>
<dbReference type="InterPro" id="IPR006094">
    <property type="entry name" value="Oxid_FAD_bind_N"/>
</dbReference>
<dbReference type="InterPro" id="IPR016169">
    <property type="entry name" value="FAD-bd_PCMH_sub2"/>
</dbReference>
<comment type="similarity">
    <text evidence="16">Belongs to the MurB family.</text>
</comment>
<keyword evidence="9 16" id="KW-0521">NADP</keyword>
<feature type="domain" description="FAD-binding PCMH-type" evidence="17">
    <location>
        <begin position="16"/>
        <end position="188"/>
    </location>
</feature>
<evidence type="ECO:0000256" key="6">
    <source>
        <dbReference type="ARBA" id="ARBA00022618"/>
    </source>
</evidence>
<keyword evidence="12 16" id="KW-0560">Oxidoreductase</keyword>